<evidence type="ECO:0000313" key="2">
    <source>
        <dbReference type="EMBL" id="KAK6639055.1"/>
    </source>
</evidence>
<evidence type="ECO:0000256" key="1">
    <source>
        <dbReference type="SAM" id="MobiDB-lite"/>
    </source>
</evidence>
<dbReference type="AlphaFoldDB" id="A0AAN8P5I6"/>
<gene>
    <name evidence="2" type="ORF">RUM43_007325</name>
</gene>
<evidence type="ECO:0000313" key="3">
    <source>
        <dbReference type="Proteomes" id="UP001372834"/>
    </source>
</evidence>
<feature type="region of interest" description="Disordered" evidence="1">
    <location>
        <begin position="143"/>
        <end position="207"/>
    </location>
</feature>
<reference evidence="2 3" key="1">
    <citation type="submission" date="2023-10" db="EMBL/GenBank/DDBJ databases">
        <title>Genomes of two closely related lineages of the louse Polyplax serrata with different host specificities.</title>
        <authorList>
            <person name="Martinu J."/>
            <person name="Tarabai H."/>
            <person name="Stefka J."/>
            <person name="Hypsa V."/>
        </authorList>
    </citation>
    <scope>NUCLEOTIDE SEQUENCE [LARGE SCALE GENOMIC DNA]</scope>
    <source>
        <strain evidence="2">HR10_N</strain>
    </source>
</reference>
<organism evidence="2 3">
    <name type="scientific">Polyplax serrata</name>
    <name type="common">Common mouse louse</name>
    <dbReference type="NCBI Taxonomy" id="468196"/>
    <lineage>
        <taxon>Eukaryota</taxon>
        <taxon>Metazoa</taxon>
        <taxon>Ecdysozoa</taxon>
        <taxon>Arthropoda</taxon>
        <taxon>Hexapoda</taxon>
        <taxon>Insecta</taxon>
        <taxon>Pterygota</taxon>
        <taxon>Neoptera</taxon>
        <taxon>Paraneoptera</taxon>
        <taxon>Psocodea</taxon>
        <taxon>Troctomorpha</taxon>
        <taxon>Phthiraptera</taxon>
        <taxon>Anoplura</taxon>
        <taxon>Polyplacidae</taxon>
        <taxon>Polyplax</taxon>
    </lineage>
</organism>
<accession>A0AAN8P5I6</accession>
<comment type="caution">
    <text evidence="2">The sequence shown here is derived from an EMBL/GenBank/DDBJ whole genome shotgun (WGS) entry which is preliminary data.</text>
</comment>
<dbReference type="EMBL" id="JAWJWE010000003">
    <property type="protein sequence ID" value="KAK6639055.1"/>
    <property type="molecule type" value="Genomic_DNA"/>
</dbReference>
<dbReference type="Proteomes" id="UP001372834">
    <property type="component" value="Unassembled WGS sequence"/>
</dbReference>
<feature type="compositionally biased region" description="Polar residues" evidence="1">
    <location>
        <begin position="156"/>
        <end position="175"/>
    </location>
</feature>
<proteinExistence type="predicted"/>
<sequence length="308" mass="33928">MELFRMSSKDEDRSLTSGIPIPQWMRSKTENYGFDPSTLSPPTHEGDFFYIKLPMPQPAQSLNLNKLTEVIQVKERAFDKHTDSCKQFIPIIQDSVQVQKPKVTKPMGVDDGFKGEGAACGASVVEVAHQMLHKNKGFRPLTRVETDGSLAPPPTYLQTRRNSKSLPVSPVTSPRASPIVKRKNDDNTRGALSGLQSQSDDGLCESEENIEKKVGSSWILSSLFAGNNENKKLRQDLVKEKGALVAAIRESNIVRYRGDTSKPSQSGEPINTQAVDVTITSSAGPPKNSIFKSKPYLRDLNLLTPSSM</sequence>
<protein>
    <submittedName>
        <fullName evidence="2">Uncharacterized protein</fullName>
    </submittedName>
</protein>
<name>A0AAN8P5I6_POLSC</name>